<dbReference type="GO" id="GO:0046872">
    <property type="term" value="F:metal ion binding"/>
    <property type="evidence" value="ECO:0007669"/>
    <property type="project" value="UniProtKB-KW"/>
</dbReference>
<evidence type="ECO:0000256" key="6">
    <source>
        <dbReference type="ARBA" id="ARBA00022932"/>
    </source>
</evidence>
<evidence type="ECO:0000256" key="1">
    <source>
        <dbReference type="ARBA" id="ARBA00006360"/>
    </source>
</evidence>
<dbReference type="PANTHER" id="PTHR11669">
    <property type="entry name" value="REPLICATION FACTOR C / DNA POLYMERASE III GAMMA-TAU SUBUNIT"/>
    <property type="match status" value="1"/>
</dbReference>
<dbReference type="PATRIC" id="fig|1618446.3.peg.912"/>
<dbReference type="InterPro" id="IPR050238">
    <property type="entry name" value="DNA_Rep/Repair_Clamp_Loader"/>
</dbReference>
<dbReference type="InterPro" id="IPR003593">
    <property type="entry name" value="AAA+_ATPase"/>
</dbReference>
<evidence type="ECO:0000256" key="3">
    <source>
        <dbReference type="ARBA" id="ARBA00022741"/>
    </source>
</evidence>
<evidence type="ECO:0000256" key="4">
    <source>
        <dbReference type="ARBA" id="ARBA00022833"/>
    </source>
</evidence>
<protein>
    <recommendedName>
        <fullName evidence="8">DNA polymerase III subunit gamma/tau</fullName>
        <ecNumber evidence="8">2.7.7.7</ecNumber>
    </recommendedName>
</protein>
<gene>
    <name evidence="8" type="primary">dnaX</name>
    <name evidence="10" type="ORF">UV61_C0008G0046</name>
</gene>
<keyword evidence="8" id="KW-0548">Nucleotidyltransferase</keyword>
<evidence type="ECO:0000313" key="11">
    <source>
        <dbReference type="Proteomes" id="UP000034050"/>
    </source>
</evidence>
<dbReference type="InterPro" id="IPR012763">
    <property type="entry name" value="DNA_pol_III_sug/sutau_N"/>
</dbReference>
<dbReference type="InterPro" id="IPR008921">
    <property type="entry name" value="DNA_pol3_clamp-load_cplx_C"/>
</dbReference>
<comment type="function">
    <text evidence="8">DNA polymerase III is a complex, multichain enzyme responsible for most of the replicative synthesis in bacteria. This DNA polymerase also exhibits 3' to 5' exonuclease activity.</text>
</comment>
<dbReference type="STRING" id="1618446.UV61_C0008G0046"/>
<comment type="catalytic activity">
    <reaction evidence="7 8">
        <text>DNA(n) + a 2'-deoxyribonucleoside 5'-triphosphate = DNA(n+1) + diphosphate</text>
        <dbReference type="Rhea" id="RHEA:22508"/>
        <dbReference type="Rhea" id="RHEA-COMP:17339"/>
        <dbReference type="Rhea" id="RHEA-COMP:17340"/>
        <dbReference type="ChEBI" id="CHEBI:33019"/>
        <dbReference type="ChEBI" id="CHEBI:61560"/>
        <dbReference type="ChEBI" id="CHEBI:173112"/>
        <dbReference type="EC" id="2.7.7.7"/>
    </reaction>
</comment>
<evidence type="ECO:0000259" key="9">
    <source>
        <dbReference type="SMART" id="SM00382"/>
    </source>
</evidence>
<dbReference type="Gene3D" id="1.10.8.60">
    <property type="match status" value="1"/>
</dbReference>
<dbReference type="InterPro" id="IPR045085">
    <property type="entry name" value="HLD_clamp_pol_III_gamma_tau"/>
</dbReference>
<comment type="similarity">
    <text evidence="1 8">Belongs to the DnaX/STICHEL family.</text>
</comment>
<dbReference type="CDD" id="cd00009">
    <property type="entry name" value="AAA"/>
    <property type="match status" value="1"/>
</dbReference>
<organism evidence="10 11">
    <name type="scientific">Candidatus Gottesmanbacteria bacterium GW2011_GWB1_43_11</name>
    <dbReference type="NCBI Taxonomy" id="1618446"/>
    <lineage>
        <taxon>Bacteria</taxon>
        <taxon>Candidatus Gottesmaniibacteriota</taxon>
    </lineage>
</organism>
<dbReference type="PANTHER" id="PTHR11669:SF0">
    <property type="entry name" value="PROTEIN STICHEL-LIKE 2"/>
    <property type="match status" value="1"/>
</dbReference>
<dbReference type="GO" id="GO:0009360">
    <property type="term" value="C:DNA polymerase III complex"/>
    <property type="evidence" value="ECO:0007669"/>
    <property type="project" value="InterPro"/>
</dbReference>
<dbReference type="SMART" id="SM00382">
    <property type="entry name" value="AAA"/>
    <property type="match status" value="1"/>
</dbReference>
<dbReference type="Gene3D" id="3.40.50.300">
    <property type="entry name" value="P-loop containing nucleotide triphosphate hydrolases"/>
    <property type="match status" value="1"/>
</dbReference>
<dbReference type="GO" id="GO:0003677">
    <property type="term" value="F:DNA binding"/>
    <property type="evidence" value="ECO:0007669"/>
    <property type="project" value="InterPro"/>
</dbReference>
<dbReference type="GO" id="GO:0006261">
    <property type="term" value="P:DNA-templated DNA replication"/>
    <property type="evidence" value="ECO:0007669"/>
    <property type="project" value="TreeGrafter"/>
</dbReference>
<dbReference type="InterPro" id="IPR038454">
    <property type="entry name" value="DnaA_N_sf"/>
</dbReference>
<keyword evidence="5 8" id="KW-0067">ATP-binding</keyword>
<dbReference type="Pfam" id="PF22608">
    <property type="entry name" value="DNAX_ATPase_lid"/>
    <property type="match status" value="1"/>
</dbReference>
<keyword evidence="4" id="KW-0862">Zinc</keyword>
<dbReference type="NCBIfam" id="TIGR02397">
    <property type="entry name" value="dnaX_nterm"/>
    <property type="match status" value="1"/>
</dbReference>
<keyword evidence="3 8" id="KW-0547">Nucleotide-binding</keyword>
<sequence length="448" mass="49951">MVFYLKYRPQTLAELDNTEVAERMAKYLSKPSIPHAFLFTGPRGTGKTSTARILAKSINCKSAKTPGEACGKCDRCLSIGKGENLDVLEIDAASNRGIEEIRDLREKIKLTPTNLKYKVYIIDEVHMLTTEAFNALLKTLEEPPSHAIFILATTESHKVPETIKSRCIRIDFHRASNSEILHSLKRVVKGEKLDIEEAALTEIARGGDGSFRDATKILEEVALENKKITLVEVARKLGSADSALQTKFLEALRQKQTKELLLLIQQLVRDGKNVRQFFIDLLKKLEELLLADFTKQKSEWKREDLLSAIEIFSRSFAELKTAVIPALPFELGIVEYSENVKLPAPTDLKPAPGAAFSPASVVSGNAGPVASKWPEILEALKPFNHSIVGVLRSCKPVDLSNDTLTIEAAYKFHAERLDEPKFHDIITSVIKKMLGLDVKVQVVLKKRN</sequence>
<accession>A0A0G1FID7</accession>
<dbReference type="EC" id="2.7.7.7" evidence="8"/>
<dbReference type="PRINTS" id="PR00300">
    <property type="entry name" value="CLPPROTEASEA"/>
</dbReference>
<dbReference type="InterPro" id="IPR001270">
    <property type="entry name" value="ClpA/B"/>
</dbReference>
<evidence type="ECO:0000313" key="10">
    <source>
        <dbReference type="EMBL" id="KKS86593.1"/>
    </source>
</evidence>
<keyword evidence="8" id="KW-0808">Transferase</keyword>
<dbReference type="GO" id="GO:0003887">
    <property type="term" value="F:DNA-directed DNA polymerase activity"/>
    <property type="evidence" value="ECO:0007669"/>
    <property type="project" value="UniProtKB-KW"/>
</dbReference>
<keyword evidence="8" id="KW-0235">DNA replication</keyword>
<evidence type="ECO:0000256" key="5">
    <source>
        <dbReference type="ARBA" id="ARBA00022840"/>
    </source>
</evidence>
<reference evidence="10 11" key="1">
    <citation type="journal article" date="2015" name="Nature">
        <title>rRNA introns, odd ribosomes, and small enigmatic genomes across a large radiation of phyla.</title>
        <authorList>
            <person name="Brown C.T."/>
            <person name="Hug L.A."/>
            <person name="Thomas B.C."/>
            <person name="Sharon I."/>
            <person name="Castelle C.J."/>
            <person name="Singh A."/>
            <person name="Wilkins M.J."/>
            <person name="Williams K.H."/>
            <person name="Banfield J.F."/>
        </authorList>
    </citation>
    <scope>NUCLEOTIDE SEQUENCE [LARGE SCALE GENOMIC DNA]</scope>
</reference>
<name>A0A0G1FID7_9BACT</name>
<dbReference type="GO" id="GO:0005524">
    <property type="term" value="F:ATP binding"/>
    <property type="evidence" value="ECO:0007669"/>
    <property type="project" value="UniProtKB-KW"/>
</dbReference>
<feature type="domain" description="AAA+ ATPase" evidence="9">
    <location>
        <begin position="33"/>
        <end position="186"/>
    </location>
</feature>
<dbReference type="SUPFAM" id="SSF48019">
    <property type="entry name" value="post-AAA+ oligomerization domain-like"/>
    <property type="match status" value="1"/>
</dbReference>
<dbReference type="AlphaFoldDB" id="A0A0G1FID7"/>
<dbReference type="SUPFAM" id="SSF52540">
    <property type="entry name" value="P-loop containing nucleoside triphosphate hydrolases"/>
    <property type="match status" value="1"/>
</dbReference>
<keyword evidence="2" id="KW-0479">Metal-binding</keyword>
<evidence type="ECO:0000256" key="8">
    <source>
        <dbReference type="RuleBase" id="RU364063"/>
    </source>
</evidence>
<dbReference type="InterPro" id="IPR027417">
    <property type="entry name" value="P-loop_NTPase"/>
</dbReference>
<dbReference type="EMBL" id="LCFD01000008">
    <property type="protein sequence ID" value="KKS86593.1"/>
    <property type="molecule type" value="Genomic_DNA"/>
</dbReference>
<keyword evidence="6 8" id="KW-0239">DNA-directed DNA polymerase</keyword>
<evidence type="ECO:0000256" key="2">
    <source>
        <dbReference type="ARBA" id="ARBA00022723"/>
    </source>
</evidence>
<dbReference type="Gene3D" id="3.30.300.180">
    <property type="match status" value="1"/>
</dbReference>
<dbReference type="Pfam" id="PF13177">
    <property type="entry name" value="DNA_pol3_delta2"/>
    <property type="match status" value="1"/>
</dbReference>
<evidence type="ECO:0000256" key="7">
    <source>
        <dbReference type="ARBA" id="ARBA00049244"/>
    </source>
</evidence>
<proteinExistence type="inferred from homology"/>
<dbReference type="Proteomes" id="UP000034050">
    <property type="component" value="Unassembled WGS sequence"/>
</dbReference>
<comment type="subunit">
    <text evidence="8">DNA polymerase III contains a core (composed of alpha, epsilon and theta chains) that associates with a tau subunit. This core dimerizes to form the POLIII' complex. PolIII' associates with the gamma complex (composed of gamma, delta, delta', psi and chi chains) and with the beta chain to form the complete DNA polymerase III complex.</text>
</comment>
<dbReference type="Gene3D" id="1.20.272.10">
    <property type="match status" value="1"/>
</dbReference>
<comment type="caution">
    <text evidence="10">The sequence shown here is derived from an EMBL/GenBank/DDBJ whole genome shotgun (WGS) entry which is preliminary data.</text>
</comment>